<feature type="domain" description="CdvA-like coiled-coil" evidence="2">
    <location>
        <begin position="87"/>
        <end position="207"/>
    </location>
</feature>
<sequence length="231" mass="26506">MDIAIEGVAPYLGQTITDIYGRKIGILVGVYSDVDGKVSSFEIMTNDASYETITVERFEHNVDGLKLMPEWLVEAKKLERKLDILKKRFKSLEELSKKNQIPQHAYRELKEKFSKDLDKLKIEIKNLKDILRKRTYELENFILHIEKALTHLLISYTSGELPENGFKISADFMRFAKQAAMEERKDVEKHISLIDKLEQELISVVSQPQEEIQITSPTAAQQPIAVKVVTG</sequence>
<evidence type="ECO:0000313" key="3">
    <source>
        <dbReference type="EMBL" id="HGQ18211.1"/>
    </source>
</evidence>
<evidence type="ECO:0000256" key="1">
    <source>
        <dbReference type="SAM" id="Coils"/>
    </source>
</evidence>
<name>A0A7J3JQG7_9CREN</name>
<accession>A0A7J3JQG7</accession>
<dbReference type="AlphaFoldDB" id="A0A7J3JQG7"/>
<dbReference type="Pfam" id="PF18822">
    <property type="entry name" value="CdvA"/>
    <property type="match status" value="1"/>
</dbReference>
<dbReference type="InterPro" id="IPR041461">
    <property type="entry name" value="CdvA_CC"/>
</dbReference>
<gene>
    <name evidence="3" type="ORF">ENU30_04465</name>
</gene>
<feature type="coiled-coil region" evidence="1">
    <location>
        <begin position="68"/>
        <end position="130"/>
    </location>
</feature>
<proteinExistence type="predicted"/>
<dbReference type="EMBL" id="DTBZ01000082">
    <property type="protein sequence ID" value="HGQ18211.1"/>
    <property type="molecule type" value="Genomic_DNA"/>
</dbReference>
<keyword evidence="1" id="KW-0175">Coiled coil</keyword>
<reference evidence="3" key="1">
    <citation type="journal article" date="2020" name="mSystems">
        <title>Genome- and Community-Level Interaction Insights into Carbon Utilization and Element Cycling Functions of Hydrothermarchaeota in Hydrothermal Sediment.</title>
        <authorList>
            <person name="Zhou Z."/>
            <person name="Liu Y."/>
            <person name="Xu W."/>
            <person name="Pan J."/>
            <person name="Luo Z.H."/>
            <person name="Li M."/>
        </authorList>
    </citation>
    <scope>NUCLEOTIDE SEQUENCE [LARGE SCALE GENOMIC DNA]</scope>
    <source>
        <strain evidence="3">SpSt-657</strain>
    </source>
</reference>
<protein>
    <recommendedName>
        <fullName evidence="2">CdvA-like coiled-coil domain-containing protein</fullName>
    </recommendedName>
</protein>
<comment type="caution">
    <text evidence="3">The sequence shown here is derived from an EMBL/GenBank/DDBJ whole genome shotgun (WGS) entry which is preliminary data.</text>
</comment>
<evidence type="ECO:0000259" key="2">
    <source>
        <dbReference type="Pfam" id="PF18822"/>
    </source>
</evidence>
<organism evidence="3">
    <name type="scientific">Ignisphaera aggregans</name>
    <dbReference type="NCBI Taxonomy" id="334771"/>
    <lineage>
        <taxon>Archaea</taxon>
        <taxon>Thermoproteota</taxon>
        <taxon>Thermoprotei</taxon>
        <taxon>Desulfurococcales</taxon>
        <taxon>Desulfurococcaceae</taxon>
        <taxon>Ignisphaera</taxon>
    </lineage>
</organism>